<feature type="compositionally biased region" description="Basic residues" evidence="1">
    <location>
        <begin position="171"/>
        <end position="186"/>
    </location>
</feature>
<protein>
    <recommendedName>
        <fullName evidence="4">CBF1-interacting co-repressor CIR N-terminal domain-containing protein</fullName>
    </recommendedName>
</protein>
<gene>
    <name evidence="2" type="ORF">CTEN210_17509</name>
</gene>
<keyword evidence="3" id="KW-1185">Reference proteome</keyword>
<accession>A0AAD3DAZ4</accession>
<evidence type="ECO:0000313" key="3">
    <source>
        <dbReference type="Proteomes" id="UP001054902"/>
    </source>
</evidence>
<evidence type="ECO:0000256" key="1">
    <source>
        <dbReference type="SAM" id="MobiDB-lite"/>
    </source>
</evidence>
<feature type="compositionally biased region" description="Basic and acidic residues" evidence="1">
    <location>
        <begin position="187"/>
        <end position="208"/>
    </location>
</feature>
<sequence length="228" mass="27184">MSGRLIITTKKGYCPWSSKNVERVLRDERELKEREQKRKREVEQSERIEKLKRLNGDQDCSNDGASTDRHVNLFEQEEKKFLEDAKLGQATSRTSSKQVGIMPVFLSQMKKDDEQKQQENFYKKKDILRKETDDKLKKQMDPMDAFHNDETSRSKEDGDQTIMEASERVYRKEKKKKKSKKHKRHNSDHGKERNDSKDGKLSKLEELRKRKANRTNNELKREEKIQRL</sequence>
<reference evidence="2 3" key="1">
    <citation type="journal article" date="2021" name="Sci. Rep.">
        <title>The genome of the diatom Chaetoceros tenuissimus carries an ancient integrated fragment of an extant virus.</title>
        <authorList>
            <person name="Hongo Y."/>
            <person name="Kimura K."/>
            <person name="Takaki Y."/>
            <person name="Yoshida Y."/>
            <person name="Baba S."/>
            <person name="Kobayashi G."/>
            <person name="Nagasaki K."/>
            <person name="Hano T."/>
            <person name="Tomaru Y."/>
        </authorList>
    </citation>
    <scope>NUCLEOTIDE SEQUENCE [LARGE SCALE GENOMIC DNA]</scope>
    <source>
        <strain evidence="2 3">NIES-3715</strain>
    </source>
</reference>
<evidence type="ECO:0000313" key="2">
    <source>
        <dbReference type="EMBL" id="GFH61033.1"/>
    </source>
</evidence>
<feature type="region of interest" description="Disordered" evidence="1">
    <location>
        <begin position="107"/>
        <end position="228"/>
    </location>
</feature>
<dbReference type="EMBL" id="BLLK01000069">
    <property type="protein sequence ID" value="GFH61033.1"/>
    <property type="molecule type" value="Genomic_DNA"/>
</dbReference>
<organism evidence="2 3">
    <name type="scientific">Chaetoceros tenuissimus</name>
    <dbReference type="NCBI Taxonomy" id="426638"/>
    <lineage>
        <taxon>Eukaryota</taxon>
        <taxon>Sar</taxon>
        <taxon>Stramenopiles</taxon>
        <taxon>Ochrophyta</taxon>
        <taxon>Bacillariophyta</taxon>
        <taxon>Coscinodiscophyceae</taxon>
        <taxon>Chaetocerotophycidae</taxon>
        <taxon>Chaetocerotales</taxon>
        <taxon>Chaetocerotaceae</taxon>
        <taxon>Chaetoceros</taxon>
    </lineage>
</organism>
<evidence type="ECO:0008006" key="4">
    <source>
        <dbReference type="Google" id="ProtNLM"/>
    </source>
</evidence>
<feature type="compositionally biased region" description="Basic and acidic residues" evidence="1">
    <location>
        <begin position="31"/>
        <end position="56"/>
    </location>
</feature>
<dbReference type="AlphaFoldDB" id="A0AAD3DAZ4"/>
<dbReference type="Proteomes" id="UP001054902">
    <property type="component" value="Unassembled WGS sequence"/>
</dbReference>
<comment type="caution">
    <text evidence="2">The sequence shown here is derived from an EMBL/GenBank/DDBJ whole genome shotgun (WGS) entry which is preliminary data.</text>
</comment>
<feature type="compositionally biased region" description="Basic and acidic residues" evidence="1">
    <location>
        <begin position="109"/>
        <end position="158"/>
    </location>
</feature>
<feature type="compositionally biased region" description="Basic and acidic residues" evidence="1">
    <location>
        <begin position="217"/>
        <end position="228"/>
    </location>
</feature>
<proteinExistence type="predicted"/>
<feature type="region of interest" description="Disordered" evidence="1">
    <location>
        <begin position="31"/>
        <end position="72"/>
    </location>
</feature>
<name>A0AAD3DAZ4_9STRA</name>